<evidence type="ECO:0000256" key="1">
    <source>
        <dbReference type="ARBA" id="ARBA00025453"/>
    </source>
</evidence>
<dbReference type="Gene3D" id="2.40.50.140">
    <property type="entry name" value="Nucleic acid-binding proteins"/>
    <property type="match status" value="2"/>
</dbReference>
<sequence length="327" mass="34926">MPSDSVFSKMPRSQLLAFAALAAAPMVAGFAPSAGLALRARPAVTLAAASPRFRTSAVSFLRMQEGDGAVAEEEAAPAGVSDVSDQEQRSLSKTRTNKRPRSDGKPKKPLSDYVVGEMCSGKIVSIMPYGAFVDVGTTTDGLVHVSQIADEFVSDIESVVKVGQEVECRIVSVDADTNKISLSMRSESAPQKSGGGGGRGGGRKELPEEFRNFDDKVFLPGKVASVQDYGCFVSLNDDVDALVHVSEMAEERVSSPSAVVKVGQDVQVRIIKYDKGSKRLSLSMKPWTEAAAKDEFDDIKQYVDPVPEDQKTSFAIAWEKAQAAAAK</sequence>
<name>A0A6U4JK95_HEMAN</name>
<feature type="compositionally biased region" description="Polar residues" evidence="2">
    <location>
        <begin position="181"/>
        <end position="191"/>
    </location>
</feature>
<evidence type="ECO:0000256" key="2">
    <source>
        <dbReference type="SAM" id="MobiDB-lite"/>
    </source>
</evidence>
<dbReference type="SMART" id="SM00316">
    <property type="entry name" value="S1"/>
    <property type="match status" value="2"/>
</dbReference>
<evidence type="ECO:0000313" key="4">
    <source>
        <dbReference type="EMBL" id="CAD8947153.1"/>
    </source>
</evidence>
<dbReference type="PROSITE" id="PS50126">
    <property type="entry name" value="S1"/>
    <property type="match status" value="2"/>
</dbReference>
<organism evidence="4">
    <name type="scientific">Hemiselmis andersenii</name>
    <name type="common">Cryptophyte alga</name>
    <dbReference type="NCBI Taxonomy" id="464988"/>
    <lineage>
        <taxon>Eukaryota</taxon>
        <taxon>Cryptophyceae</taxon>
        <taxon>Cryptomonadales</taxon>
        <taxon>Hemiselmidaceae</taxon>
        <taxon>Hemiselmis</taxon>
    </lineage>
</organism>
<feature type="domain" description="S1 motif" evidence="3">
    <location>
        <begin position="216"/>
        <end position="285"/>
    </location>
</feature>
<dbReference type="AlphaFoldDB" id="A0A6U4JK95"/>
<dbReference type="GO" id="GO:0003729">
    <property type="term" value="F:mRNA binding"/>
    <property type="evidence" value="ECO:0007669"/>
    <property type="project" value="UniProtKB-ARBA"/>
</dbReference>
<dbReference type="FunFam" id="2.40.50.140:FF:000051">
    <property type="entry name" value="RNA-binding transcriptional accessory protein"/>
    <property type="match status" value="1"/>
</dbReference>
<feature type="region of interest" description="Disordered" evidence="2">
    <location>
        <begin position="71"/>
        <end position="111"/>
    </location>
</feature>
<dbReference type="InterPro" id="IPR003029">
    <property type="entry name" value="S1_domain"/>
</dbReference>
<dbReference type="EMBL" id="HBFX01002732">
    <property type="protein sequence ID" value="CAD8947153.1"/>
    <property type="molecule type" value="Transcribed_RNA"/>
</dbReference>
<feature type="region of interest" description="Disordered" evidence="2">
    <location>
        <begin position="181"/>
        <end position="206"/>
    </location>
</feature>
<gene>
    <name evidence="4" type="ORF">HAND00432_LOCUS1671</name>
</gene>
<dbReference type="GO" id="GO:0022627">
    <property type="term" value="C:cytosolic small ribosomal subunit"/>
    <property type="evidence" value="ECO:0007669"/>
    <property type="project" value="TreeGrafter"/>
</dbReference>
<comment type="function">
    <text evidence="1">Associates with the EF-Tu.GDP complex and induces the exchange of GDP to GTP. It remains bound to the aminoacyl-tRNA.EF-Tu.GTP complex up to the GTP hydrolysis stage on the ribosome.</text>
</comment>
<dbReference type="FunFam" id="2.40.50.140:FF:000103">
    <property type="entry name" value="protein RRP5 homolog"/>
    <property type="match status" value="1"/>
</dbReference>
<protein>
    <recommendedName>
        <fullName evidence="3">S1 motif domain-containing protein</fullName>
    </recommendedName>
</protein>
<reference evidence="4" key="1">
    <citation type="submission" date="2021-01" db="EMBL/GenBank/DDBJ databases">
        <authorList>
            <person name="Corre E."/>
            <person name="Pelletier E."/>
            <person name="Niang G."/>
            <person name="Scheremetjew M."/>
            <person name="Finn R."/>
            <person name="Kale V."/>
            <person name="Holt S."/>
            <person name="Cochrane G."/>
            <person name="Meng A."/>
            <person name="Brown T."/>
            <person name="Cohen L."/>
        </authorList>
    </citation>
    <scope>NUCLEOTIDE SEQUENCE</scope>
    <source>
        <strain evidence="4">CCMP644</strain>
    </source>
</reference>
<dbReference type="GO" id="GO:0003735">
    <property type="term" value="F:structural constituent of ribosome"/>
    <property type="evidence" value="ECO:0007669"/>
    <property type="project" value="TreeGrafter"/>
</dbReference>
<proteinExistence type="predicted"/>
<dbReference type="GO" id="GO:0006412">
    <property type="term" value="P:translation"/>
    <property type="evidence" value="ECO:0007669"/>
    <property type="project" value="TreeGrafter"/>
</dbReference>
<dbReference type="PANTHER" id="PTHR10724:SF10">
    <property type="entry name" value="S1 RNA-BINDING DOMAIN-CONTAINING PROTEIN 1"/>
    <property type="match status" value="1"/>
</dbReference>
<accession>A0A6U4JK95</accession>
<dbReference type="InterPro" id="IPR050437">
    <property type="entry name" value="Ribos_protein_bS1-like"/>
</dbReference>
<dbReference type="InterPro" id="IPR012340">
    <property type="entry name" value="NA-bd_OB-fold"/>
</dbReference>
<dbReference type="PANTHER" id="PTHR10724">
    <property type="entry name" value="30S RIBOSOMAL PROTEIN S1"/>
    <property type="match status" value="1"/>
</dbReference>
<evidence type="ECO:0000259" key="3">
    <source>
        <dbReference type="PROSITE" id="PS50126"/>
    </source>
</evidence>
<dbReference type="Pfam" id="PF00575">
    <property type="entry name" value="S1"/>
    <property type="match status" value="2"/>
</dbReference>
<feature type="compositionally biased region" description="Basic and acidic residues" evidence="2">
    <location>
        <begin position="100"/>
        <end position="110"/>
    </location>
</feature>
<feature type="domain" description="S1 motif" evidence="3">
    <location>
        <begin position="116"/>
        <end position="185"/>
    </location>
</feature>
<dbReference type="SUPFAM" id="SSF50249">
    <property type="entry name" value="Nucleic acid-binding proteins"/>
    <property type="match status" value="2"/>
</dbReference>